<dbReference type="Gene3D" id="1.20.120.520">
    <property type="entry name" value="nmb1532 protein domain like"/>
    <property type="match status" value="1"/>
</dbReference>
<proteinExistence type="predicted"/>
<protein>
    <submittedName>
        <fullName evidence="3">Hemerythrin domain-containing protein</fullName>
    </submittedName>
</protein>
<comment type="caution">
    <text evidence="3">The sequence shown here is derived from an EMBL/GenBank/DDBJ whole genome shotgun (WGS) entry which is preliminary data.</text>
</comment>
<dbReference type="AlphaFoldDB" id="A0A3M8F1G6"/>
<dbReference type="PANTHER" id="PTHR35585:SF1">
    <property type="entry name" value="HHE DOMAIN PROTEIN (AFU_ORTHOLOGUE AFUA_4G00730)"/>
    <property type="match status" value="1"/>
</dbReference>
<reference evidence="3 4" key="1">
    <citation type="journal article" date="2014" name="Genome Announc.">
        <title>Draft Genome Sequence of Streptomyces fradiae ATCC 19609, a Strain Highly Sensitive to Antibiotics.</title>
        <authorList>
            <person name="Bekker O.B."/>
            <person name="Klimina K.M."/>
            <person name="Vatlin A.A."/>
            <person name="Zakharevich N.V."/>
            <person name="Kasianov A.S."/>
            <person name="Danilenko V.N."/>
        </authorList>
    </citation>
    <scope>NUCLEOTIDE SEQUENCE [LARGE SCALE GENOMIC DNA]</scope>
    <source>
        <strain evidence="3 4">ATCC 19609</strain>
    </source>
</reference>
<keyword evidence="4" id="KW-1185">Reference proteome</keyword>
<evidence type="ECO:0000313" key="4">
    <source>
        <dbReference type="Proteomes" id="UP000028058"/>
    </source>
</evidence>
<dbReference type="EMBL" id="JNAD02000010">
    <property type="protein sequence ID" value="RKM93760.1"/>
    <property type="molecule type" value="Genomic_DNA"/>
</dbReference>
<dbReference type="RefSeq" id="WP_043462709.1">
    <property type="nucleotide sequence ID" value="NZ_CP134822.1"/>
</dbReference>
<accession>A0A3M8F1G6</accession>
<dbReference type="Proteomes" id="UP000028058">
    <property type="component" value="Unassembled WGS sequence"/>
</dbReference>
<feature type="domain" description="Hemerythrin-like" evidence="2">
    <location>
        <begin position="7"/>
        <end position="125"/>
    </location>
</feature>
<dbReference type="InterPro" id="IPR012312">
    <property type="entry name" value="Hemerythrin-like"/>
</dbReference>
<dbReference type="GeneID" id="300073162"/>
<evidence type="ECO:0000313" key="3">
    <source>
        <dbReference type="EMBL" id="RKM93760.1"/>
    </source>
</evidence>
<feature type="region of interest" description="Disordered" evidence="1">
    <location>
        <begin position="139"/>
        <end position="172"/>
    </location>
</feature>
<name>A0A3M8F1G6_9ACTN</name>
<gene>
    <name evidence="3" type="ORF">SFRA_021110</name>
</gene>
<feature type="compositionally biased region" description="Pro residues" evidence="1">
    <location>
        <begin position="151"/>
        <end position="160"/>
    </location>
</feature>
<organism evidence="3 4">
    <name type="scientific">Streptomyces xinghaiensis</name>
    <dbReference type="NCBI Taxonomy" id="1038928"/>
    <lineage>
        <taxon>Bacteria</taxon>
        <taxon>Bacillati</taxon>
        <taxon>Actinomycetota</taxon>
        <taxon>Actinomycetes</taxon>
        <taxon>Kitasatosporales</taxon>
        <taxon>Streptomycetaceae</taxon>
        <taxon>Streptomyces</taxon>
    </lineage>
</organism>
<evidence type="ECO:0000256" key="1">
    <source>
        <dbReference type="SAM" id="MobiDB-lite"/>
    </source>
</evidence>
<dbReference type="Pfam" id="PF01814">
    <property type="entry name" value="Hemerythrin"/>
    <property type="match status" value="1"/>
</dbReference>
<dbReference type="OrthoDB" id="9793637at2"/>
<evidence type="ECO:0000259" key="2">
    <source>
        <dbReference type="Pfam" id="PF01814"/>
    </source>
</evidence>
<sequence length="186" mass="20942">MNHGEDAIAELTADHREVDELFESLQGVPTGRPERRQVLDRITMELVRHAVAEEQYLYPEVRRRVPGGAALADKEIADHAEVERLLKDLEDRRPDDPDFDGLVIRLISEVTAHIHDEERHLFARLREVCSAERLQELGGKIRRAKRTAPTRPHPGAPDTPPANRLLDPGAGLVDRARDALSGRGRL</sequence>
<dbReference type="PANTHER" id="PTHR35585">
    <property type="entry name" value="HHE DOMAIN PROTEIN (AFU_ORTHOLOGUE AFUA_4G00730)"/>
    <property type="match status" value="1"/>
</dbReference>